<evidence type="ECO:0000313" key="2">
    <source>
        <dbReference type="Proteomes" id="UP000272942"/>
    </source>
</evidence>
<protein>
    <submittedName>
        <fullName evidence="3">Ig-like domain-containing protein</fullName>
    </submittedName>
</protein>
<organism evidence="3">
    <name type="scientific">Echinostoma caproni</name>
    <dbReference type="NCBI Taxonomy" id="27848"/>
    <lineage>
        <taxon>Eukaryota</taxon>
        <taxon>Metazoa</taxon>
        <taxon>Spiralia</taxon>
        <taxon>Lophotrochozoa</taxon>
        <taxon>Platyhelminthes</taxon>
        <taxon>Trematoda</taxon>
        <taxon>Digenea</taxon>
        <taxon>Plagiorchiida</taxon>
        <taxon>Echinostomata</taxon>
        <taxon>Echinostomatoidea</taxon>
        <taxon>Echinostomatidae</taxon>
        <taxon>Echinostoma</taxon>
    </lineage>
</organism>
<dbReference type="OrthoDB" id="6250964at2759"/>
<accession>A0A183B695</accession>
<dbReference type="EMBL" id="UZAN01058375">
    <property type="protein sequence ID" value="VDP92002.1"/>
    <property type="molecule type" value="Genomic_DNA"/>
</dbReference>
<dbReference type="WBParaSite" id="ECPE_0001477001-mRNA-1">
    <property type="protein sequence ID" value="ECPE_0001477001-mRNA-1"/>
    <property type="gene ID" value="ECPE_0001477001"/>
</dbReference>
<reference evidence="1 2" key="2">
    <citation type="submission" date="2018-11" db="EMBL/GenBank/DDBJ databases">
        <authorList>
            <consortium name="Pathogen Informatics"/>
        </authorList>
    </citation>
    <scope>NUCLEOTIDE SEQUENCE [LARGE SCALE GENOMIC DNA]</scope>
    <source>
        <strain evidence="1 2">Egypt</strain>
    </source>
</reference>
<keyword evidence="2" id="KW-1185">Reference proteome</keyword>
<evidence type="ECO:0000313" key="1">
    <source>
        <dbReference type="EMBL" id="VDP92002.1"/>
    </source>
</evidence>
<sequence>MILEGFWERADRTAVQAGDSVTFICRVWQVVPVTGVTELDRIMLDNEIVKQSVYLYCPLSVAYCSQDCLLVDTNWPMRCTKQVRTLFEAQHVPTALRHRHVQQWKLQEVIYTLDIVTVGASGSWSCSYGGFQSSNSGLRVRGMF</sequence>
<dbReference type="Proteomes" id="UP000272942">
    <property type="component" value="Unassembled WGS sequence"/>
</dbReference>
<dbReference type="AlphaFoldDB" id="A0A183B695"/>
<proteinExistence type="predicted"/>
<evidence type="ECO:0000313" key="3">
    <source>
        <dbReference type="WBParaSite" id="ECPE_0001477001-mRNA-1"/>
    </source>
</evidence>
<gene>
    <name evidence="1" type="ORF">ECPE_LOCUS14730</name>
</gene>
<reference evidence="3" key="1">
    <citation type="submission" date="2016-06" db="UniProtKB">
        <authorList>
            <consortium name="WormBaseParasite"/>
        </authorList>
    </citation>
    <scope>IDENTIFICATION</scope>
</reference>
<name>A0A183B695_9TREM</name>